<dbReference type="Pfam" id="PF08269">
    <property type="entry name" value="dCache_2"/>
    <property type="match status" value="1"/>
</dbReference>
<dbReference type="Gene3D" id="3.30.450.20">
    <property type="entry name" value="PAS domain"/>
    <property type="match status" value="1"/>
</dbReference>
<dbReference type="InterPro" id="IPR029787">
    <property type="entry name" value="Nucleotide_cyclase"/>
</dbReference>
<evidence type="ECO:0000259" key="2">
    <source>
        <dbReference type="PROSITE" id="PS50887"/>
    </source>
</evidence>
<feature type="transmembrane region" description="Helical" evidence="1">
    <location>
        <begin position="7"/>
        <end position="30"/>
    </location>
</feature>
<dbReference type="CDD" id="cd01949">
    <property type="entry name" value="GGDEF"/>
    <property type="match status" value="1"/>
</dbReference>
<evidence type="ECO:0000313" key="3">
    <source>
        <dbReference type="EMBL" id="EEP56477.1"/>
    </source>
</evidence>
<dbReference type="Pfam" id="PF00990">
    <property type="entry name" value="GGDEF"/>
    <property type="match status" value="1"/>
</dbReference>
<evidence type="ECO:0000313" key="4">
    <source>
        <dbReference type="Proteomes" id="UP000003081"/>
    </source>
</evidence>
<evidence type="ECO:0000256" key="1">
    <source>
        <dbReference type="SAM" id="Phobius"/>
    </source>
</evidence>
<dbReference type="PANTHER" id="PTHR45138">
    <property type="entry name" value="REGULATORY COMPONENTS OF SENSORY TRANSDUCTION SYSTEM"/>
    <property type="match status" value="1"/>
</dbReference>
<dbReference type="Proteomes" id="UP000003081">
    <property type="component" value="Unassembled WGS sequence"/>
</dbReference>
<keyword evidence="1" id="KW-0472">Membrane</keyword>
<feature type="domain" description="GGDEF" evidence="2">
    <location>
        <begin position="380"/>
        <end position="515"/>
    </location>
</feature>
<dbReference type="EMBL" id="ACOM01000001">
    <property type="protein sequence ID" value="EEP56477.1"/>
    <property type="molecule type" value="Genomic_DNA"/>
</dbReference>
<dbReference type="AlphaFoldDB" id="C4IAX4"/>
<name>C4IAX4_CLOBU</name>
<dbReference type="InterPro" id="IPR000160">
    <property type="entry name" value="GGDEF_dom"/>
</dbReference>
<keyword evidence="1" id="KW-0812">Transmembrane</keyword>
<dbReference type="GO" id="GO:0052621">
    <property type="term" value="F:diguanylate cyclase activity"/>
    <property type="evidence" value="ECO:0007669"/>
    <property type="project" value="TreeGrafter"/>
</dbReference>
<sequence>MKRENKLYLRILIIAQIIICFVMSIFLIILSKKISSHNNEIMHMSAISDAEKRMKEEIDNTIKRIEFKRELAQEQVNSLVNMIKNQVEGALNSDIEKTINSIYEELKKNIYGSAIGIYAIDISSGKIFMDKEGKLQNKFLKSEEIDELKSKSAIFESMDKGEFKVIIYSKQSDIDNSVKKQVHEEVNDAIYQNNEYIWVNEILNYDGGQQYASRVIHPNLAESEGELLSTETQDIKGNYPYLKELEGIKEKGEILQTYYFKNKEDDEISQKLSYGKLYKPFNWVIVTGQPLDDILMYSNKLQEYDKSVVYSTLGVFLVLTVIIFIFSVAIIIKWQKHFISYIDKYIELETEVDPLTGALTRKAADKYLESKMKNTLYRDIPQLVLMIDIDNFKKINDTYGHDNGDVVLRKISQTILSCIRSTDKLFRWGGEEFLLICQGVKYDEQNIFAERILSNVNSIIFEVNKQKFRVSVSIGGAYVSKKMNDMVYSRVIKRADNALYRAKNTGKNKYCCDDIIEE</sequence>
<dbReference type="Gene3D" id="3.30.70.270">
    <property type="match status" value="1"/>
</dbReference>
<dbReference type="eggNOG" id="COG4564">
    <property type="taxonomic scope" value="Bacteria"/>
</dbReference>
<dbReference type="InterPro" id="IPR043128">
    <property type="entry name" value="Rev_trsase/Diguanyl_cyclase"/>
</dbReference>
<keyword evidence="4" id="KW-1185">Reference proteome</keyword>
<dbReference type="HOGENOM" id="CLU_040628_0_0_9"/>
<dbReference type="FunFam" id="3.30.70.270:FF:000001">
    <property type="entry name" value="Diguanylate cyclase domain protein"/>
    <property type="match status" value="1"/>
</dbReference>
<keyword evidence="1" id="KW-1133">Transmembrane helix</keyword>
<comment type="caution">
    <text evidence="3">The sequence shown here is derived from an EMBL/GenBank/DDBJ whole genome shotgun (WGS) entry which is preliminary data.</text>
</comment>
<dbReference type="SUPFAM" id="SSF55073">
    <property type="entry name" value="Nucleotide cyclase"/>
    <property type="match status" value="1"/>
</dbReference>
<feature type="transmembrane region" description="Helical" evidence="1">
    <location>
        <begin position="308"/>
        <end position="332"/>
    </location>
</feature>
<dbReference type="PANTHER" id="PTHR45138:SF9">
    <property type="entry name" value="DIGUANYLATE CYCLASE DGCM-RELATED"/>
    <property type="match status" value="1"/>
</dbReference>
<proteinExistence type="predicted"/>
<dbReference type="SMART" id="SM00267">
    <property type="entry name" value="GGDEF"/>
    <property type="match status" value="1"/>
</dbReference>
<dbReference type="InterPro" id="IPR050469">
    <property type="entry name" value="Diguanylate_Cyclase"/>
</dbReference>
<reference evidence="3 4" key="1">
    <citation type="submission" date="2009-08" db="EMBL/GenBank/DDBJ databases">
        <authorList>
            <person name="Shrivastava S."/>
            <person name="Brinkac L.B."/>
            <person name="Brown J.L."/>
            <person name="Bruce D.B."/>
            <person name="Detter C."/>
            <person name="Green L.D."/>
            <person name="Munk C.A."/>
            <person name="Rogers Y.C."/>
            <person name="Tapia R."/>
            <person name="Sims D.R."/>
            <person name="Smith L.A."/>
            <person name="Smith T.J."/>
            <person name="Sutton G."/>
            <person name="Brettin T."/>
        </authorList>
    </citation>
    <scope>NUCLEOTIDE SEQUENCE [LARGE SCALE GENOMIC DNA]</scope>
    <source>
        <strain evidence="4">E4 str. BoNT E BL5262</strain>
    </source>
</reference>
<accession>C4IAX4</accession>
<dbReference type="PROSITE" id="PS50887">
    <property type="entry name" value="GGDEF"/>
    <property type="match status" value="1"/>
</dbReference>
<dbReference type="eggNOG" id="COG3706">
    <property type="taxonomic scope" value="Bacteria"/>
</dbReference>
<protein>
    <submittedName>
        <fullName evidence="3">Diguanylate cyclase</fullName>
    </submittedName>
</protein>
<dbReference type="RefSeq" id="WP_003413565.1">
    <property type="nucleotide sequence ID" value="NZ_ACOM01000001.1"/>
</dbReference>
<dbReference type="InterPro" id="IPR004010">
    <property type="entry name" value="Double_Cache_2"/>
</dbReference>
<dbReference type="NCBIfam" id="TIGR00254">
    <property type="entry name" value="GGDEF"/>
    <property type="match status" value="1"/>
</dbReference>
<organism evidence="3 4">
    <name type="scientific">Clostridium butyricum E4 str. BoNT E BL5262</name>
    <dbReference type="NCBI Taxonomy" id="632245"/>
    <lineage>
        <taxon>Bacteria</taxon>
        <taxon>Bacillati</taxon>
        <taxon>Bacillota</taxon>
        <taxon>Clostridia</taxon>
        <taxon>Eubacteriales</taxon>
        <taxon>Clostridiaceae</taxon>
        <taxon>Clostridium</taxon>
    </lineage>
</organism>
<gene>
    <name evidence="3" type="ORF">CLP_0419</name>
</gene>